<comment type="caution">
    <text evidence="2">The sequence shown here is derived from an EMBL/GenBank/DDBJ whole genome shotgun (WGS) entry which is preliminary data.</text>
</comment>
<dbReference type="OrthoDB" id="3516511at2"/>
<gene>
    <name evidence="2" type="ORF">E1294_17145</name>
</gene>
<evidence type="ECO:0000256" key="1">
    <source>
        <dbReference type="SAM" id="MobiDB-lite"/>
    </source>
</evidence>
<evidence type="ECO:0000313" key="3">
    <source>
        <dbReference type="Proteomes" id="UP000294543"/>
    </source>
</evidence>
<feature type="region of interest" description="Disordered" evidence="1">
    <location>
        <begin position="1"/>
        <end position="49"/>
    </location>
</feature>
<proteinExistence type="predicted"/>
<dbReference type="Proteomes" id="UP000294543">
    <property type="component" value="Unassembled WGS sequence"/>
</dbReference>
<name>A0A4R4WSQ1_9ACTN</name>
<evidence type="ECO:0000313" key="2">
    <source>
        <dbReference type="EMBL" id="TDD20623.1"/>
    </source>
</evidence>
<feature type="compositionally biased region" description="Basic and acidic residues" evidence="1">
    <location>
        <begin position="10"/>
        <end position="34"/>
    </location>
</feature>
<dbReference type="SUPFAM" id="SSF50969">
    <property type="entry name" value="YVTN repeat-like/Quinoprotein amine dehydrogenase"/>
    <property type="match status" value="1"/>
</dbReference>
<dbReference type="InterPro" id="IPR011044">
    <property type="entry name" value="Quino_amine_DH_bsu"/>
</dbReference>
<keyword evidence="3" id="KW-1185">Reference proteome</keyword>
<dbReference type="RefSeq" id="WP_132509524.1">
    <property type="nucleotide sequence ID" value="NZ_SMKP01000043.1"/>
</dbReference>
<dbReference type="EMBL" id="SMKP01000043">
    <property type="protein sequence ID" value="TDD20623.1"/>
    <property type="molecule type" value="Genomic_DNA"/>
</dbReference>
<accession>A0A4R4WSQ1</accession>
<evidence type="ECO:0008006" key="4">
    <source>
        <dbReference type="Google" id="ProtNLM"/>
    </source>
</evidence>
<dbReference type="AlphaFoldDB" id="A0A4R4WSQ1"/>
<reference evidence="2 3" key="1">
    <citation type="submission" date="2019-03" db="EMBL/GenBank/DDBJ databases">
        <title>Draft genome sequences of novel Actinobacteria.</title>
        <authorList>
            <person name="Sahin N."/>
            <person name="Ay H."/>
            <person name="Saygin H."/>
        </authorList>
    </citation>
    <scope>NUCLEOTIDE SEQUENCE [LARGE SCALE GENOMIC DNA]</scope>
    <source>
        <strain evidence="2 3">KC712</strain>
    </source>
</reference>
<organism evidence="2 3">
    <name type="scientific">Nonomuraea diastatica</name>
    <dbReference type="NCBI Taxonomy" id="1848329"/>
    <lineage>
        <taxon>Bacteria</taxon>
        <taxon>Bacillati</taxon>
        <taxon>Actinomycetota</taxon>
        <taxon>Actinomycetes</taxon>
        <taxon>Streptosporangiales</taxon>
        <taxon>Streptosporangiaceae</taxon>
        <taxon>Nonomuraea</taxon>
    </lineage>
</organism>
<protein>
    <recommendedName>
        <fullName evidence="4">S9 family peptidase</fullName>
    </recommendedName>
</protein>
<sequence>MASLSSTRLQRKDFGTIRLRERATGRDRDLRTVDKPATPPSPAPAVFRPAWSPDGRRLLATVVEAGESARTMGFAVVDPVTGTVEVTRVAGAEQARYAWGADAGSVVHGASGGVVKVLALDGKELLWFTRK</sequence>